<evidence type="ECO:0000256" key="1">
    <source>
        <dbReference type="ARBA" id="ARBA00004123"/>
    </source>
</evidence>
<gene>
    <name evidence="11" type="ORF">NP493_110g02026</name>
</gene>
<evidence type="ECO:0000256" key="7">
    <source>
        <dbReference type="PROSITE-ProRule" id="PRU00108"/>
    </source>
</evidence>
<evidence type="ECO:0000256" key="3">
    <source>
        <dbReference type="ARBA" id="ARBA00022902"/>
    </source>
</evidence>
<dbReference type="Pfam" id="PF00046">
    <property type="entry name" value="Homeodomain"/>
    <property type="match status" value="1"/>
</dbReference>
<feature type="DNA-binding region" description="Homeobox" evidence="7">
    <location>
        <begin position="59"/>
        <end position="118"/>
    </location>
</feature>
<dbReference type="SUPFAM" id="SSF46689">
    <property type="entry name" value="Homeodomain-like"/>
    <property type="match status" value="1"/>
</dbReference>
<dbReference type="PROSITE" id="PS50071">
    <property type="entry name" value="HOMEOBOX_2"/>
    <property type="match status" value="1"/>
</dbReference>
<dbReference type="GO" id="GO:0045944">
    <property type="term" value="P:positive regulation of transcription by RNA polymerase II"/>
    <property type="evidence" value="ECO:0007669"/>
    <property type="project" value="UniProtKB-ARBA"/>
</dbReference>
<evidence type="ECO:0000256" key="9">
    <source>
        <dbReference type="SAM" id="MobiDB-lite"/>
    </source>
</evidence>
<dbReference type="PANTHER" id="PTHR45793:SF9">
    <property type="entry name" value="HOMEOBOX PROTEIN OTX1"/>
    <property type="match status" value="1"/>
</dbReference>
<name>A0AAD9UH08_RIDPI</name>
<feature type="compositionally biased region" description="Low complexity" evidence="9">
    <location>
        <begin position="127"/>
        <end position="144"/>
    </location>
</feature>
<dbReference type="FunFam" id="1.10.10.60:FF:000068">
    <property type="entry name" value="Orthodenticle homeobox 1"/>
    <property type="match status" value="1"/>
</dbReference>
<dbReference type="GO" id="GO:0000981">
    <property type="term" value="F:DNA-binding transcription factor activity, RNA polymerase II-specific"/>
    <property type="evidence" value="ECO:0007669"/>
    <property type="project" value="InterPro"/>
</dbReference>
<dbReference type="InterPro" id="IPR017970">
    <property type="entry name" value="Homeobox_CS"/>
</dbReference>
<evidence type="ECO:0000256" key="6">
    <source>
        <dbReference type="ARBA" id="ARBA00023242"/>
    </source>
</evidence>
<dbReference type="AlphaFoldDB" id="A0AAD9UH08"/>
<feature type="region of interest" description="Disordered" evidence="9">
    <location>
        <begin position="114"/>
        <end position="184"/>
    </location>
</feature>
<dbReference type="InterPro" id="IPR001356">
    <property type="entry name" value="HD"/>
</dbReference>
<dbReference type="GO" id="GO:0000978">
    <property type="term" value="F:RNA polymerase II cis-regulatory region sequence-specific DNA binding"/>
    <property type="evidence" value="ECO:0007669"/>
    <property type="project" value="TreeGrafter"/>
</dbReference>
<evidence type="ECO:0000256" key="8">
    <source>
        <dbReference type="RuleBase" id="RU000682"/>
    </source>
</evidence>
<organism evidence="11 12">
    <name type="scientific">Ridgeia piscesae</name>
    <name type="common">Tubeworm</name>
    <dbReference type="NCBI Taxonomy" id="27915"/>
    <lineage>
        <taxon>Eukaryota</taxon>
        <taxon>Metazoa</taxon>
        <taxon>Spiralia</taxon>
        <taxon>Lophotrochozoa</taxon>
        <taxon>Annelida</taxon>
        <taxon>Polychaeta</taxon>
        <taxon>Sedentaria</taxon>
        <taxon>Canalipalpata</taxon>
        <taxon>Sabellida</taxon>
        <taxon>Siboglinidae</taxon>
        <taxon>Ridgeia</taxon>
    </lineage>
</organism>
<dbReference type="InterPro" id="IPR009057">
    <property type="entry name" value="Homeodomain-like_sf"/>
</dbReference>
<feature type="compositionally biased region" description="Low complexity" evidence="9">
    <location>
        <begin position="167"/>
        <end position="176"/>
    </location>
</feature>
<evidence type="ECO:0000256" key="4">
    <source>
        <dbReference type="ARBA" id="ARBA00023125"/>
    </source>
</evidence>
<feature type="compositionally biased region" description="Polar residues" evidence="9">
    <location>
        <begin position="117"/>
        <end position="126"/>
    </location>
</feature>
<dbReference type="CDD" id="cd00086">
    <property type="entry name" value="homeodomain"/>
    <property type="match status" value="1"/>
</dbReference>
<keyword evidence="2" id="KW-0217">Developmental protein</keyword>
<evidence type="ECO:0000256" key="5">
    <source>
        <dbReference type="ARBA" id="ARBA00023155"/>
    </source>
</evidence>
<sequence length="338" mass="36259">MASMGYPPPPMPPSSASRVQSGGKLGLLPYSVNGVSLTSPPGNLLHPAMGYQAATPRKQRRERTTFSRSQLDILEALFQKTRYPDIFMREEVALKINLPESRVQVWFKNRRAKCRQQQKAGDQGKTSSTNNNNNSSSGSISNNSQHKSGSTTTPTAVKKEKTPPLAPESASSSPPSYREYKSPPFLGATTTCSSAPIWSPASIGPPPMGDLMNNSGGSCMQRSAYGVHQGAYAGPPTQAYGQAGYYGNTTMDYLSPVQFAPVMTSSQMAPITPMNSHNSINMAAMSNHVSNQMAAASSMRSYGCLSGPQGLTRLPSNGGPMDCLEYKDNSGWPKFEVL</sequence>
<dbReference type="SMART" id="SM00389">
    <property type="entry name" value="HOX"/>
    <property type="match status" value="1"/>
</dbReference>
<feature type="domain" description="Homeobox" evidence="10">
    <location>
        <begin position="57"/>
        <end position="117"/>
    </location>
</feature>
<evidence type="ECO:0000259" key="10">
    <source>
        <dbReference type="PROSITE" id="PS50071"/>
    </source>
</evidence>
<evidence type="ECO:0000256" key="2">
    <source>
        <dbReference type="ARBA" id="ARBA00022473"/>
    </source>
</evidence>
<proteinExistence type="predicted"/>
<comment type="subcellular location">
    <subcellularLocation>
        <location evidence="1 7 8">Nucleus</location>
    </subcellularLocation>
</comment>
<dbReference type="PROSITE" id="PS00027">
    <property type="entry name" value="HOMEOBOX_1"/>
    <property type="match status" value="1"/>
</dbReference>
<dbReference type="GO" id="GO:0005634">
    <property type="term" value="C:nucleus"/>
    <property type="evidence" value="ECO:0007669"/>
    <property type="project" value="UniProtKB-SubCell"/>
</dbReference>
<feature type="compositionally biased region" description="Polar residues" evidence="9">
    <location>
        <begin position="145"/>
        <end position="155"/>
    </location>
</feature>
<keyword evidence="3" id="KW-0524">Neurogenesis</keyword>
<dbReference type="EMBL" id="JAODUO010000116">
    <property type="protein sequence ID" value="KAK2189020.1"/>
    <property type="molecule type" value="Genomic_DNA"/>
</dbReference>
<keyword evidence="6 7" id="KW-0539">Nucleus</keyword>
<keyword evidence="5 7" id="KW-0371">Homeobox</keyword>
<reference evidence="11" key="1">
    <citation type="journal article" date="2023" name="Mol. Biol. Evol.">
        <title>Third-Generation Sequencing Reveals the Adaptive Role of the Epigenome in Three Deep-Sea Polychaetes.</title>
        <authorList>
            <person name="Perez M."/>
            <person name="Aroh O."/>
            <person name="Sun Y."/>
            <person name="Lan Y."/>
            <person name="Juniper S.K."/>
            <person name="Young C.R."/>
            <person name="Angers B."/>
            <person name="Qian P.Y."/>
        </authorList>
    </citation>
    <scope>NUCLEOTIDE SEQUENCE</scope>
    <source>
        <strain evidence="11">R07B-5</strain>
    </source>
</reference>
<feature type="region of interest" description="Disordered" evidence="9">
    <location>
        <begin position="1"/>
        <end position="23"/>
    </location>
</feature>
<keyword evidence="12" id="KW-1185">Reference proteome</keyword>
<dbReference type="GO" id="GO:0007399">
    <property type="term" value="P:nervous system development"/>
    <property type="evidence" value="ECO:0007669"/>
    <property type="project" value="UniProtKB-KW"/>
</dbReference>
<feature type="compositionally biased region" description="Pro residues" evidence="9">
    <location>
        <begin position="1"/>
        <end position="13"/>
    </location>
</feature>
<evidence type="ECO:0000313" key="12">
    <source>
        <dbReference type="Proteomes" id="UP001209878"/>
    </source>
</evidence>
<dbReference type="Gene3D" id="1.10.10.60">
    <property type="entry name" value="Homeodomain-like"/>
    <property type="match status" value="1"/>
</dbReference>
<dbReference type="Proteomes" id="UP001209878">
    <property type="component" value="Unassembled WGS sequence"/>
</dbReference>
<protein>
    <recommendedName>
        <fullName evidence="10">Homeobox domain-containing protein</fullName>
    </recommendedName>
</protein>
<evidence type="ECO:0000313" key="11">
    <source>
        <dbReference type="EMBL" id="KAK2189020.1"/>
    </source>
</evidence>
<dbReference type="PANTHER" id="PTHR45793">
    <property type="entry name" value="HOMEOBOX PROTEIN"/>
    <property type="match status" value="1"/>
</dbReference>
<comment type="caution">
    <text evidence="11">The sequence shown here is derived from an EMBL/GenBank/DDBJ whole genome shotgun (WGS) entry which is preliminary data.</text>
</comment>
<accession>A0AAD9UH08</accession>
<keyword evidence="4 7" id="KW-0238">DNA-binding</keyword>